<proteinExistence type="predicted"/>
<evidence type="ECO:0000313" key="1">
    <source>
        <dbReference type="EMBL" id="AQY16637.1"/>
    </source>
</evidence>
<sequence length="328" mass="36730">MSNTSCSVRVWLLACSLCSAERAWFVLVLFACGYSACDQERKTWPRAQCAESILSLFLHTLPAQKRVVTRCVLRSTCHDIDSVRCANRTSSRTFAQRSDLFRRHVRLHKCVWLLFKCDLQTSSPRPAASSYPHYPLCLPQNLPSLLETCTTLFDVRMPPSTRTTLFDVRMPPSTRTTLFDVRMPPSTRTTLFDVRAPPATRTTLFDVRAPPATRTTLFDVRAPPATRTTLFDVRAPPATRTTLFDVRAPPATRTTLFDVRAPPATRTTLFDVRAPPATCTTLLDVRMPPATCTTLLDVRMPPATCTTLLDVRMPPATCTTLFQMLASV</sequence>
<organism evidence="1">
    <name type="scientific">Molluscum contagiosum virus subtype 2</name>
    <name type="common">MOCV</name>
    <name type="synonym">MCVII</name>
    <dbReference type="NCBI Taxonomy" id="10281"/>
    <lineage>
        <taxon>Viruses</taxon>
        <taxon>Varidnaviria</taxon>
        <taxon>Bamfordvirae</taxon>
        <taxon>Nucleocytoviricota</taxon>
        <taxon>Pokkesviricetes</taxon>
        <taxon>Chitovirales</taxon>
        <taxon>Poxviridae</taxon>
        <taxon>Chordopoxvirinae</taxon>
        <taxon>Molluscipoxvirus</taxon>
        <taxon>Molluscipoxvirus molluscum</taxon>
        <taxon>Molluscum contagiosum virus</taxon>
    </lineage>
</organism>
<organismHost>
    <name type="scientific">Homo sapiens</name>
    <name type="common">Human</name>
    <dbReference type="NCBI Taxonomy" id="9606"/>
</organismHost>
<name>A0A1S7DM98_MCV2</name>
<evidence type="ECO:0000313" key="2">
    <source>
        <dbReference type="EMBL" id="AYO88039.1"/>
    </source>
</evidence>
<dbReference type="EMBL" id="MH320550">
    <property type="protein sequence ID" value="AYO88039.1"/>
    <property type="molecule type" value="Genomic_DNA"/>
</dbReference>
<dbReference type="Proteomes" id="UP000317568">
    <property type="component" value="Genome"/>
</dbReference>
<reference evidence="2" key="2">
    <citation type="journal article" date="2018" name="Viruses">
        <title>New Insights into the Evolutionary and Genomic Landscape of Molluscum Contagiosum Virus (MCV) based on Nine MCV1 and Six MCV2 Complete Genome Sequences.</title>
        <authorList>
            <person name="Zorec T."/>
            <person name="Kutnjak D."/>
            <person name="Hosnjak L."/>
            <person name="Kusar B."/>
            <person name="Trcko K."/>
            <person name="Kocjan B."/>
            <person name="Li Y."/>
            <person name="Krizmaric M."/>
            <person name="Miljkovic J."/>
            <person name="Ravnikar M."/>
            <person name="Poljak M."/>
        </authorList>
    </citation>
    <scope>NUCLEOTIDE SEQUENCE [LARGE SCALE GENOMIC DNA]</scope>
    <source>
        <strain evidence="2">MCV2_MC316</strain>
    </source>
</reference>
<accession>A0A1S7DM98</accession>
<reference evidence="1" key="1">
    <citation type="journal article" date="2017" name="J. Gen. Virol.">
        <title>Recombination events and variability among full-length genomes of co-circulating molluscum contagiosum virus subtypes 1 and 2.</title>
        <authorList>
            <person name="Lopez-Bueno A."/>
            <person name="Parras-Molto M."/>
            <person name="Lopez-Barrantes O."/>
            <person name="Belda S."/>
            <person name="Alejo A."/>
        </authorList>
    </citation>
    <scope>NUCLEOTIDE SEQUENCE</scope>
    <source>
        <strain evidence="1">Madrid 2016_1</strain>
    </source>
</reference>
<reference evidence="2" key="3">
    <citation type="submission" date="2018-05" db="EMBL/GenBank/DDBJ databases">
        <authorList>
            <person name="Zorec T.M."/>
            <person name="Hosnjak L."/>
            <person name="Kutnjak D."/>
            <person name="Kusar B."/>
            <person name="Trcko K."/>
            <person name="Kocjan B.J."/>
            <person name="Li Y."/>
            <person name="Krizmaric M."/>
            <person name="Miljkovic J."/>
            <person name="Ravnikar M."/>
            <person name="Poljak M."/>
        </authorList>
    </citation>
    <scope>NUCLEOTIDE SEQUENCE</scope>
    <source>
        <strain evidence="2">MCV2_MC316</strain>
    </source>
</reference>
<dbReference type="EMBL" id="KY040274">
    <property type="protein sequence ID" value="AQY16637.1"/>
    <property type="molecule type" value="Genomic_DNA"/>
</dbReference>
<dbReference type="Proteomes" id="UP000317891">
    <property type="component" value="Segment"/>
</dbReference>
<protein>
    <submittedName>
        <fullName evidence="1">MC064</fullName>
    </submittedName>
</protein>
<gene>
    <name evidence="1" type="primary">MC064R</name>
</gene>